<accession>A0A388TCS3</accession>
<evidence type="ECO:0008006" key="3">
    <source>
        <dbReference type="Google" id="ProtNLM"/>
    </source>
</evidence>
<organism evidence="1 2">
    <name type="scientific">Termititenax aidoneus</name>
    <dbReference type="NCBI Taxonomy" id="2218524"/>
    <lineage>
        <taxon>Bacteria</taxon>
        <taxon>Bacillati</taxon>
        <taxon>Candidatus Margulisiibacteriota</taxon>
        <taxon>Candidatus Termititenacia</taxon>
        <taxon>Candidatus Termititenacales</taxon>
        <taxon>Candidatus Termititenacaceae</taxon>
        <taxon>Candidatus Termititenax</taxon>
    </lineage>
</organism>
<dbReference type="AlphaFoldDB" id="A0A388TCS3"/>
<dbReference type="Proteomes" id="UP000269352">
    <property type="component" value="Unassembled WGS sequence"/>
</dbReference>
<sequence>MTATVKFFDTNRINSASTFNFASADEARADILYDNDSSNRLFSNGSNDATPEVWEITFSSVYDLDALAVFNHNVKSGNAQYWTGTGWADFTPTVNWYNNTDKNSYFEFNRVQTQAIRLTMNTTQIANRDKYVGQLRALTKLGDISRNPTKIKPELSEKNYNYKTSDGGSVYGLNGIKYKATVSFQNSPAADQDFLRELKIRNKPFYFYPCGGTAQADMCFHLDDMYLVNFTSVLKPKLPQDSLFGIGISTDTVFEEV</sequence>
<gene>
    <name evidence="1" type="ORF">NO1_1817</name>
</gene>
<protein>
    <recommendedName>
        <fullName evidence="3">F5/8 type C domain-containing protein</fullName>
    </recommendedName>
</protein>
<evidence type="ECO:0000313" key="2">
    <source>
        <dbReference type="Proteomes" id="UP000269352"/>
    </source>
</evidence>
<evidence type="ECO:0000313" key="1">
    <source>
        <dbReference type="EMBL" id="GBR74684.1"/>
    </source>
</evidence>
<dbReference type="Gene3D" id="2.60.120.260">
    <property type="entry name" value="Galactose-binding domain-like"/>
    <property type="match status" value="1"/>
</dbReference>
<dbReference type="EMBL" id="BGZN01000068">
    <property type="protein sequence ID" value="GBR74684.1"/>
    <property type="molecule type" value="Genomic_DNA"/>
</dbReference>
<keyword evidence="2" id="KW-1185">Reference proteome</keyword>
<comment type="caution">
    <text evidence="1">The sequence shown here is derived from an EMBL/GenBank/DDBJ whole genome shotgun (WGS) entry which is preliminary data.</text>
</comment>
<reference evidence="1 2" key="1">
    <citation type="journal article" date="2019" name="ISME J.">
        <title>Genome analyses of uncultured TG2/ZB3 bacteria in 'Margulisbacteria' specifically attached to ectosymbiotic spirochetes of protists in the termite gut.</title>
        <authorList>
            <person name="Utami Y.D."/>
            <person name="Kuwahara H."/>
            <person name="Igai K."/>
            <person name="Murakami T."/>
            <person name="Sugaya K."/>
            <person name="Morikawa T."/>
            <person name="Nagura Y."/>
            <person name="Yuki M."/>
            <person name="Deevong P."/>
            <person name="Inoue T."/>
            <person name="Kihara K."/>
            <person name="Lo N."/>
            <person name="Yamada A."/>
            <person name="Ohkuma M."/>
            <person name="Hongoh Y."/>
        </authorList>
    </citation>
    <scope>NUCLEOTIDE SEQUENCE [LARGE SCALE GENOMIC DNA]</scope>
    <source>
        <strain evidence="1">NkOx7-01</strain>
    </source>
</reference>
<name>A0A388TCS3_TERA1</name>
<proteinExistence type="predicted"/>